<keyword evidence="3" id="KW-0520">NAD</keyword>
<sequence length="440" mass="48482">MNSETSVSEINRIFQLQSKHQWLVKRSTAEQRIAKLARLKSAIQSREAAIRAALYADLRKSPEGDEAEITGCYTDIDDAINNLAQWMKPVDIESSPGLEHARPRLTYEAKGIVLLFGPWNFPFCLVFQPLVAIVAAGNCALVKPNEMAPHISKVTAEIIRDVFDEQEVAVFEGGVELANQLLEQPINHVFFTGSPAVGKIVMAAAAQHLASVTLELGGKNPVVIDRTANIQEAAQKVAAWRNMNNGQVCLCPENIWVHEEQKEAFIATVQATYQAMFYVDGALNTEATGKIIDERNLQRVKGYIDDAREKGATVVCGGEVENQAVHPTLLTDVPADAKILAEEVFGPILSVFTYNDIDEVITTLQQQPKPLAMYLFTESNEFVELMLQNTSSGGVTVNDCAIHYLERNLPFGGVNTSGIGRYHSIHGFKELSHERAVLHT</sequence>
<keyword evidence="2 4" id="KW-0560">Oxidoreductase</keyword>
<evidence type="ECO:0000256" key="6">
    <source>
        <dbReference type="PROSITE-ProRule" id="PRU10007"/>
    </source>
</evidence>
<dbReference type="Proteomes" id="UP000193450">
    <property type="component" value="Chromosome"/>
</dbReference>
<dbReference type="OrthoDB" id="9812625at2"/>
<dbReference type="PROSITE" id="PS00687">
    <property type="entry name" value="ALDEHYDE_DEHYDR_GLU"/>
    <property type="match status" value="1"/>
</dbReference>
<dbReference type="Pfam" id="PF00171">
    <property type="entry name" value="Aldedh"/>
    <property type="match status" value="1"/>
</dbReference>
<dbReference type="AlphaFoldDB" id="A0A1X9N7J3"/>
<feature type="domain" description="Aldehyde dehydrogenase" evidence="8">
    <location>
        <begin position="8"/>
        <end position="435"/>
    </location>
</feature>
<evidence type="ECO:0000256" key="4">
    <source>
        <dbReference type="PIRNR" id="PIRNR036492"/>
    </source>
</evidence>
<dbReference type="InterPro" id="IPR012394">
    <property type="entry name" value="Aldehyde_DH_NAD(P)"/>
</dbReference>
<organism evidence="9 10">
    <name type="scientific">Oceanicoccus sagamiensis</name>
    <dbReference type="NCBI Taxonomy" id="716816"/>
    <lineage>
        <taxon>Bacteria</taxon>
        <taxon>Pseudomonadati</taxon>
        <taxon>Pseudomonadota</taxon>
        <taxon>Gammaproteobacteria</taxon>
        <taxon>Cellvibrionales</taxon>
        <taxon>Spongiibacteraceae</taxon>
        <taxon>Oceanicoccus</taxon>
    </lineage>
</organism>
<dbReference type="GO" id="GO:0004029">
    <property type="term" value="F:aldehyde dehydrogenase (NAD+) activity"/>
    <property type="evidence" value="ECO:0007669"/>
    <property type="project" value="TreeGrafter"/>
</dbReference>
<protein>
    <recommendedName>
        <fullName evidence="4">Aldehyde dehydrogenase</fullName>
    </recommendedName>
</protein>
<feature type="active site" evidence="5">
    <location>
        <position position="249"/>
    </location>
</feature>
<feature type="active site" evidence="5 6">
    <location>
        <position position="215"/>
    </location>
</feature>
<evidence type="ECO:0000256" key="3">
    <source>
        <dbReference type="ARBA" id="ARBA00023027"/>
    </source>
</evidence>
<dbReference type="RefSeq" id="WP_085757189.1">
    <property type="nucleotide sequence ID" value="NZ_CP019343.1"/>
</dbReference>
<dbReference type="InterPro" id="IPR016163">
    <property type="entry name" value="Ald_DH_C"/>
</dbReference>
<evidence type="ECO:0000259" key="8">
    <source>
        <dbReference type="Pfam" id="PF00171"/>
    </source>
</evidence>
<reference evidence="9 10" key="1">
    <citation type="submission" date="2016-11" db="EMBL/GenBank/DDBJ databases">
        <title>Trade-off between light-utilization and light-protection in marine flavobacteria.</title>
        <authorList>
            <person name="Kumagai Y."/>
        </authorList>
    </citation>
    <scope>NUCLEOTIDE SEQUENCE [LARGE SCALE GENOMIC DNA]</scope>
    <source>
        <strain evidence="9 10">NBRC 107125</strain>
    </source>
</reference>
<keyword evidence="10" id="KW-1185">Reference proteome</keyword>
<name>A0A1X9N7J3_9GAMM</name>
<dbReference type="KEGG" id="osg:BST96_02605"/>
<evidence type="ECO:0000256" key="1">
    <source>
        <dbReference type="ARBA" id="ARBA00009986"/>
    </source>
</evidence>
<comment type="similarity">
    <text evidence="1 4 7">Belongs to the aldehyde dehydrogenase family.</text>
</comment>
<evidence type="ECO:0000313" key="10">
    <source>
        <dbReference type="Proteomes" id="UP000193450"/>
    </source>
</evidence>
<gene>
    <name evidence="9" type="ORF">BST96_02605</name>
</gene>
<dbReference type="PIRSF" id="PIRSF036492">
    <property type="entry name" value="ALDH"/>
    <property type="match status" value="1"/>
</dbReference>
<proteinExistence type="inferred from homology"/>
<dbReference type="STRING" id="716816.BST96_02605"/>
<dbReference type="SUPFAM" id="SSF53720">
    <property type="entry name" value="ALDH-like"/>
    <property type="match status" value="1"/>
</dbReference>
<evidence type="ECO:0000256" key="2">
    <source>
        <dbReference type="ARBA" id="ARBA00023002"/>
    </source>
</evidence>
<dbReference type="GO" id="GO:0005737">
    <property type="term" value="C:cytoplasm"/>
    <property type="evidence" value="ECO:0007669"/>
    <property type="project" value="TreeGrafter"/>
</dbReference>
<dbReference type="InterPro" id="IPR016161">
    <property type="entry name" value="Ald_DH/histidinol_DH"/>
</dbReference>
<dbReference type="InterPro" id="IPR015590">
    <property type="entry name" value="Aldehyde_DH_dom"/>
</dbReference>
<evidence type="ECO:0000256" key="7">
    <source>
        <dbReference type="RuleBase" id="RU003345"/>
    </source>
</evidence>
<dbReference type="InterPro" id="IPR016162">
    <property type="entry name" value="Ald_DH_N"/>
</dbReference>
<dbReference type="InterPro" id="IPR029510">
    <property type="entry name" value="Ald_DH_CS_GLU"/>
</dbReference>
<evidence type="ECO:0000313" key="9">
    <source>
        <dbReference type="EMBL" id="ARN73094.1"/>
    </source>
</evidence>
<dbReference type="EMBL" id="CP019343">
    <property type="protein sequence ID" value="ARN73094.1"/>
    <property type="molecule type" value="Genomic_DNA"/>
</dbReference>
<dbReference type="GO" id="GO:0006081">
    <property type="term" value="P:aldehyde metabolic process"/>
    <property type="evidence" value="ECO:0007669"/>
    <property type="project" value="InterPro"/>
</dbReference>
<dbReference type="Gene3D" id="3.40.605.10">
    <property type="entry name" value="Aldehyde Dehydrogenase, Chain A, domain 1"/>
    <property type="match status" value="1"/>
</dbReference>
<dbReference type="PANTHER" id="PTHR43570:SF20">
    <property type="entry name" value="ALDEHYDE DEHYDROGENASE ALDX-RELATED"/>
    <property type="match status" value="1"/>
</dbReference>
<dbReference type="PANTHER" id="PTHR43570">
    <property type="entry name" value="ALDEHYDE DEHYDROGENASE"/>
    <property type="match status" value="1"/>
</dbReference>
<dbReference type="Gene3D" id="3.40.309.10">
    <property type="entry name" value="Aldehyde Dehydrogenase, Chain A, domain 2"/>
    <property type="match status" value="1"/>
</dbReference>
<evidence type="ECO:0000256" key="5">
    <source>
        <dbReference type="PIRSR" id="PIRSR036492-1"/>
    </source>
</evidence>
<accession>A0A1X9N7J3</accession>